<dbReference type="PROSITE" id="PS50048">
    <property type="entry name" value="ZN2_CY6_FUNGAL_2"/>
    <property type="match status" value="1"/>
</dbReference>
<comment type="subcellular location">
    <subcellularLocation>
        <location evidence="1">Nucleus</location>
    </subcellularLocation>
</comment>
<evidence type="ECO:0000256" key="2">
    <source>
        <dbReference type="ARBA" id="ARBA00022723"/>
    </source>
</evidence>
<keyword evidence="2" id="KW-0479">Metal-binding</keyword>
<evidence type="ECO:0000256" key="3">
    <source>
        <dbReference type="ARBA" id="ARBA00023015"/>
    </source>
</evidence>
<dbReference type="InterPro" id="IPR007219">
    <property type="entry name" value="XnlR_reg_dom"/>
</dbReference>
<feature type="compositionally biased region" description="Low complexity" evidence="7">
    <location>
        <begin position="75"/>
        <end position="92"/>
    </location>
</feature>
<reference evidence="9 10" key="1">
    <citation type="journal article" date="2016" name="Mol. Biol. Evol.">
        <title>Comparative Genomics of Early-Diverging Mushroom-Forming Fungi Provides Insights into the Origins of Lignocellulose Decay Capabilities.</title>
        <authorList>
            <person name="Nagy L.G."/>
            <person name="Riley R."/>
            <person name="Tritt A."/>
            <person name="Adam C."/>
            <person name="Daum C."/>
            <person name="Floudas D."/>
            <person name="Sun H."/>
            <person name="Yadav J.S."/>
            <person name="Pangilinan J."/>
            <person name="Larsson K.H."/>
            <person name="Matsuura K."/>
            <person name="Barry K."/>
            <person name="Labutti K."/>
            <person name="Kuo R."/>
            <person name="Ohm R.A."/>
            <person name="Bhattacharya S.S."/>
            <person name="Shirouzu T."/>
            <person name="Yoshinaga Y."/>
            <person name="Martin F.M."/>
            <person name="Grigoriev I.V."/>
            <person name="Hibbett D.S."/>
        </authorList>
    </citation>
    <scope>NUCLEOTIDE SEQUENCE [LARGE SCALE GENOMIC DNA]</scope>
    <source>
        <strain evidence="9 10">HHB9708</strain>
    </source>
</reference>
<accession>A0A164MQW7</accession>
<dbReference type="EMBL" id="KV419462">
    <property type="protein sequence ID" value="KZS86945.1"/>
    <property type="molecule type" value="Genomic_DNA"/>
</dbReference>
<dbReference type="InterPro" id="IPR001138">
    <property type="entry name" value="Zn2Cys6_DnaBD"/>
</dbReference>
<dbReference type="PANTHER" id="PTHR31845">
    <property type="entry name" value="FINGER DOMAIN PROTEIN, PUTATIVE-RELATED"/>
    <property type="match status" value="1"/>
</dbReference>
<sequence length="790" mass="87504">MSWPNDSEWKTSPYPPQFWGAGNVSLPSGDTQGDHSSHQIQSPAGWTQPLASHLNQSNNASPQSLTSLTVPMDRSASASTHASNSAVANSTVDQESDDDETQDLEGQPAGPPRKSKIKLTRGSRACTVCRKLKLRCVGGEQGGSCKKCLSTNQECIFPESNRGKSSKKTQEELARSVRKMERSLETVIKSINNPLLNSMSSGMASLPSSPPSIPPDAIQTYGTPPVPLAEPRLPSYEDTSPRLPSLPLDTLNPLGLLAEASLANEKALEDVQSKDHGSTADSSSAMSDPSRKIGIANERYFKPGPMTLLPMRRRFIEQQVQPEMLSFVSTNEVLELFKLFFEHINHHCCLLVPEYHTPSFVCSRSPFLLTTICAIASKYSPTTAIHHERLTNLAKHLAFDVPQKGYKSLEIVQAYLLLTLWGYGHADMYEHDTTWLLLGMAIRTATDLNLHRKLPETSGTREGIQSAVELHNRERTWILCFVLDRSISAQLGKPHTIQEDYIIRNVSTWWRKPVAVPLDSGLAAYAELQMIIARSLELLYSGTDTPSGLQADCNYLLVTKSLESQLMVLRDQWALHTSHYCAPDDQPIDDVKTFWNVIARFYYHYTLLLLYSFGLQDAVERTPINLGHFYSKCHSAAKACVLVVRDELGPLGFLRYSPDSHFVQCSYAVLTLLKLLRPEFNNFHDGDTETLQLVRDIAVLLEQIAVGSYHTPALYSSFLKGLIATREAQMSQAQDGPQYLSSHAMDEVQGNNLTASSVPVDSVLSGGFWDSMLIPGMKSRGTFVHSNHGT</sequence>
<dbReference type="Pfam" id="PF00172">
    <property type="entry name" value="Zn_clus"/>
    <property type="match status" value="1"/>
</dbReference>
<dbReference type="OrthoDB" id="3429912at2759"/>
<dbReference type="Pfam" id="PF04082">
    <property type="entry name" value="Fungal_trans"/>
    <property type="match status" value="1"/>
</dbReference>
<keyword evidence="4" id="KW-0238">DNA-binding</keyword>
<feature type="region of interest" description="Disordered" evidence="7">
    <location>
        <begin position="202"/>
        <end position="242"/>
    </location>
</feature>
<dbReference type="SMART" id="SM00906">
    <property type="entry name" value="Fungal_trans"/>
    <property type="match status" value="1"/>
</dbReference>
<dbReference type="STRING" id="1314777.A0A164MQW7"/>
<organism evidence="9 10">
    <name type="scientific">Sistotremastrum niveocremeum HHB9708</name>
    <dbReference type="NCBI Taxonomy" id="1314777"/>
    <lineage>
        <taxon>Eukaryota</taxon>
        <taxon>Fungi</taxon>
        <taxon>Dikarya</taxon>
        <taxon>Basidiomycota</taxon>
        <taxon>Agaricomycotina</taxon>
        <taxon>Agaricomycetes</taxon>
        <taxon>Sistotremastrales</taxon>
        <taxon>Sistotremastraceae</taxon>
        <taxon>Sertulicium</taxon>
        <taxon>Sertulicium niveocremeum</taxon>
    </lineage>
</organism>
<dbReference type="Gene3D" id="4.10.240.10">
    <property type="entry name" value="Zn(2)-C6 fungal-type DNA-binding domain"/>
    <property type="match status" value="1"/>
</dbReference>
<feature type="region of interest" description="Disordered" evidence="7">
    <location>
        <begin position="268"/>
        <end position="289"/>
    </location>
</feature>
<dbReference type="PANTHER" id="PTHR31845:SF19">
    <property type="entry name" value="TRANSCRIPTION FACTOR DOMAIN-CONTAINING PROTEIN"/>
    <property type="match status" value="1"/>
</dbReference>
<dbReference type="GO" id="GO:0000976">
    <property type="term" value="F:transcription cis-regulatory region binding"/>
    <property type="evidence" value="ECO:0007669"/>
    <property type="project" value="TreeGrafter"/>
</dbReference>
<dbReference type="GO" id="GO:0005634">
    <property type="term" value="C:nucleus"/>
    <property type="evidence" value="ECO:0007669"/>
    <property type="project" value="UniProtKB-SubCell"/>
</dbReference>
<keyword evidence="6" id="KW-0539">Nucleus</keyword>
<evidence type="ECO:0000256" key="7">
    <source>
        <dbReference type="SAM" id="MobiDB-lite"/>
    </source>
</evidence>
<proteinExistence type="predicted"/>
<feature type="compositionally biased region" description="Acidic residues" evidence="7">
    <location>
        <begin position="94"/>
        <end position="103"/>
    </location>
</feature>
<dbReference type="InterPro" id="IPR036864">
    <property type="entry name" value="Zn2-C6_fun-type_DNA-bd_sf"/>
</dbReference>
<feature type="domain" description="Zn(2)-C6 fungal-type" evidence="8">
    <location>
        <begin position="125"/>
        <end position="157"/>
    </location>
</feature>
<keyword evidence="5" id="KW-0804">Transcription</keyword>
<dbReference type="CDD" id="cd00067">
    <property type="entry name" value="GAL4"/>
    <property type="match status" value="1"/>
</dbReference>
<dbReference type="GO" id="GO:0000981">
    <property type="term" value="F:DNA-binding transcription factor activity, RNA polymerase II-specific"/>
    <property type="evidence" value="ECO:0007669"/>
    <property type="project" value="InterPro"/>
</dbReference>
<dbReference type="PROSITE" id="PS00463">
    <property type="entry name" value="ZN2_CY6_FUNGAL_1"/>
    <property type="match status" value="1"/>
</dbReference>
<name>A0A164MQW7_9AGAM</name>
<dbReference type="InterPro" id="IPR051089">
    <property type="entry name" value="prtT"/>
</dbReference>
<evidence type="ECO:0000313" key="10">
    <source>
        <dbReference type="Proteomes" id="UP000076722"/>
    </source>
</evidence>
<keyword evidence="3" id="KW-0805">Transcription regulation</keyword>
<feature type="compositionally biased region" description="Polar residues" evidence="7">
    <location>
        <begin position="38"/>
        <end position="69"/>
    </location>
</feature>
<evidence type="ECO:0000256" key="4">
    <source>
        <dbReference type="ARBA" id="ARBA00023125"/>
    </source>
</evidence>
<feature type="compositionally biased region" description="Basic and acidic residues" evidence="7">
    <location>
        <begin position="268"/>
        <end position="278"/>
    </location>
</feature>
<dbReference type="SUPFAM" id="SSF57701">
    <property type="entry name" value="Zn2/Cys6 DNA-binding domain"/>
    <property type="match status" value="1"/>
</dbReference>
<dbReference type="GO" id="GO:0008270">
    <property type="term" value="F:zinc ion binding"/>
    <property type="evidence" value="ECO:0007669"/>
    <property type="project" value="InterPro"/>
</dbReference>
<dbReference type="CDD" id="cd12148">
    <property type="entry name" value="fungal_TF_MHR"/>
    <property type="match status" value="1"/>
</dbReference>
<protein>
    <recommendedName>
        <fullName evidence="8">Zn(2)-C6 fungal-type domain-containing protein</fullName>
    </recommendedName>
</protein>
<evidence type="ECO:0000256" key="5">
    <source>
        <dbReference type="ARBA" id="ARBA00023163"/>
    </source>
</evidence>
<keyword evidence="10" id="KW-1185">Reference proteome</keyword>
<dbReference type="Proteomes" id="UP000076722">
    <property type="component" value="Unassembled WGS sequence"/>
</dbReference>
<evidence type="ECO:0000256" key="6">
    <source>
        <dbReference type="ARBA" id="ARBA00023242"/>
    </source>
</evidence>
<dbReference type="AlphaFoldDB" id="A0A164MQW7"/>
<evidence type="ECO:0000313" key="9">
    <source>
        <dbReference type="EMBL" id="KZS86945.1"/>
    </source>
</evidence>
<evidence type="ECO:0000256" key="1">
    <source>
        <dbReference type="ARBA" id="ARBA00004123"/>
    </source>
</evidence>
<gene>
    <name evidence="9" type="ORF">SISNIDRAFT_491503</name>
</gene>
<dbReference type="GO" id="GO:0006351">
    <property type="term" value="P:DNA-templated transcription"/>
    <property type="evidence" value="ECO:0007669"/>
    <property type="project" value="InterPro"/>
</dbReference>
<evidence type="ECO:0000259" key="8">
    <source>
        <dbReference type="PROSITE" id="PS50048"/>
    </source>
</evidence>
<feature type="region of interest" description="Disordered" evidence="7">
    <location>
        <begin position="1"/>
        <end position="120"/>
    </location>
</feature>
<dbReference type="SMART" id="SM00066">
    <property type="entry name" value="GAL4"/>
    <property type="match status" value="1"/>
</dbReference>